<dbReference type="InterPro" id="IPR050431">
    <property type="entry name" value="Adaptor_comp_med_subunit"/>
</dbReference>
<keyword evidence="6" id="KW-0168">Coated pit</keyword>
<reference evidence="9" key="5">
    <citation type="submission" date="2025-09" db="UniProtKB">
        <authorList>
            <consortium name="Ensembl"/>
        </authorList>
    </citation>
    <scope>IDENTIFICATION</scope>
</reference>
<dbReference type="GO" id="GO:0005905">
    <property type="term" value="C:clathrin-coated pit"/>
    <property type="evidence" value="ECO:0007669"/>
    <property type="project" value="UniProtKB-KW"/>
</dbReference>
<dbReference type="InterPro" id="IPR001392">
    <property type="entry name" value="Clathrin_mu"/>
</dbReference>
<evidence type="ECO:0000256" key="5">
    <source>
        <dbReference type="ARBA" id="ARBA00023136"/>
    </source>
</evidence>
<dbReference type="SUPFAM" id="SSF49447">
    <property type="entry name" value="Second domain of Mu2 adaptin subunit (ap50) of ap2 adaptor"/>
    <property type="match status" value="1"/>
</dbReference>
<name>A0A4W3HYD7_CALMI</name>
<dbReference type="SUPFAM" id="SSF64356">
    <property type="entry name" value="SNARE-like"/>
    <property type="match status" value="1"/>
</dbReference>
<evidence type="ECO:0000313" key="9">
    <source>
        <dbReference type="Ensembl" id="ENSCMIP00000019907.1"/>
    </source>
</evidence>
<feature type="domain" description="MHD" evidence="8">
    <location>
        <begin position="253"/>
        <end position="504"/>
    </location>
</feature>
<sequence>MEGEKNILKDKYRYNSELCCPHTDLDQTPYPHLTSSGPGSTGSPSPTRSRSSLLSSNPFTPWHLPTSPNSSLPNPPPGTSARLAPASCSSLEPSAPPSEVVLISRNYRGDVEMSAIEKFMPLLLNKEEDGLSPILMQEKIYFLWIKYKNIYMVCTTKRNANVSLSFSFLFKIKQIFVEYFGELEQESVRDNFVLMYELLDEIMDFGYPQFTETAILQEYITQEGYKLKQGAPKPPAAVTNAVSWRSEGIKYRKNELFIDIIESINFLVNAQGCVVHSEILGHVLMNSLLSGMPEINLCFNDNALFNHSQSKYANPVDFEDIKFHSCVRLSRFESERAITFIPPDKEFELMSYRVTSRVRPFLVVVADVQRYMHSRMEITVKVKGQFKERLSATNVVIIVPVPSDASSPKFNTAKGHVQWAPEESAIIWSINSIQGGKQFAMKAHLGLPSVQAEEPEGRPPIRVKFQIQYLASSGLQIKYIRIIEKSLYSAVSWVRSLTQSGGKN</sequence>
<gene>
    <name evidence="9" type="primary">LOC103182757</name>
</gene>
<dbReference type="PRINTS" id="PR00314">
    <property type="entry name" value="CLATHRINADPT"/>
</dbReference>
<dbReference type="CDD" id="cd09250">
    <property type="entry name" value="AP-1_Mu1_Cterm"/>
    <property type="match status" value="1"/>
</dbReference>
<dbReference type="InterPro" id="IPR036168">
    <property type="entry name" value="AP2_Mu_C_sf"/>
</dbReference>
<dbReference type="GO" id="GO:0006886">
    <property type="term" value="P:intracellular protein transport"/>
    <property type="evidence" value="ECO:0007669"/>
    <property type="project" value="InterPro"/>
</dbReference>
<dbReference type="GO" id="GO:0016192">
    <property type="term" value="P:vesicle-mediated transport"/>
    <property type="evidence" value="ECO:0007669"/>
    <property type="project" value="InterPro"/>
</dbReference>
<evidence type="ECO:0000256" key="1">
    <source>
        <dbReference type="ARBA" id="ARBA00004277"/>
    </source>
</evidence>
<organism evidence="9 10">
    <name type="scientific">Callorhinchus milii</name>
    <name type="common">Ghost shark</name>
    <dbReference type="NCBI Taxonomy" id="7868"/>
    <lineage>
        <taxon>Eukaryota</taxon>
        <taxon>Metazoa</taxon>
        <taxon>Chordata</taxon>
        <taxon>Craniata</taxon>
        <taxon>Vertebrata</taxon>
        <taxon>Chondrichthyes</taxon>
        <taxon>Holocephali</taxon>
        <taxon>Chimaeriformes</taxon>
        <taxon>Callorhinchidae</taxon>
        <taxon>Callorhinchus</taxon>
    </lineage>
</organism>
<keyword evidence="10" id="KW-1185">Reference proteome</keyword>
<feature type="compositionally biased region" description="Low complexity" evidence="7">
    <location>
        <begin position="33"/>
        <end position="56"/>
    </location>
</feature>
<dbReference type="STRING" id="7868.ENSCMIP00000019907"/>
<keyword evidence="5" id="KW-0472">Membrane</keyword>
<dbReference type="CDD" id="cd14835">
    <property type="entry name" value="AP1_Mu_N"/>
    <property type="match status" value="1"/>
</dbReference>
<dbReference type="OMA" id="MIENFMP"/>
<accession>A0A4W3HYD7</accession>
<keyword evidence="3" id="KW-0813">Transport</keyword>
<dbReference type="InterPro" id="IPR028565">
    <property type="entry name" value="MHD"/>
</dbReference>
<dbReference type="GeneTree" id="ENSGT00940000157924"/>
<comment type="similarity">
    <text evidence="2">Belongs to the adaptor complexes medium subunit family.</text>
</comment>
<feature type="region of interest" description="Disordered" evidence="7">
    <location>
        <begin position="23"/>
        <end position="96"/>
    </location>
</feature>
<dbReference type="InterPro" id="IPR018240">
    <property type="entry name" value="Clathrin_mu_CS"/>
</dbReference>
<evidence type="ECO:0000259" key="8">
    <source>
        <dbReference type="PROSITE" id="PS51072"/>
    </source>
</evidence>
<dbReference type="PROSITE" id="PS00990">
    <property type="entry name" value="CLAT_ADAPTOR_M_1"/>
    <property type="match status" value="1"/>
</dbReference>
<dbReference type="Gene3D" id="2.60.40.1170">
    <property type="entry name" value="Mu homology domain, subdomain B"/>
    <property type="match status" value="2"/>
</dbReference>
<dbReference type="Pfam" id="PF00928">
    <property type="entry name" value="Adap_comp_sub"/>
    <property type="match status" value="1"/>
</dbReference>
<dbReference type="PROSITE" id="PS51072">
    <property type="entry name" value="MHD"/>
    <property type="match status" value="1"/>
</dbReference>
<dbReference type="InterPro" id="IPR011012">
    <property type="entry name" value="Longin-like_dom_sf"/>
</dbReference>
<proteinExistence type="inferred from homology"/>
<dbReference type="Ensembl" id="ENSCMIT00000020279.1">
    <property type="protein sequence ID" value="ENSCMIP00000019907.1"/>
    <property type="gene ID" value="ENSCMIG00000009104.1"/>
</dbReference>
<reference evidence="10" key="2">
    <citation type="journal article" date="2007" name="PLoS Biol.">
        <title>Survey sequencing and comparative analysis of the elephant shark (Callorhinchus milii) genome.</title>
        <authorList>
            <person name="Venkatesh B."/>
            <person name="Kirkness E.F."/>
            <person name="Loh Y.H."/>
            <person name="Halpern A.L."/>
            <person name="Lee A.P."/>
            <person name="Johnson J."/>
            <person name="Dandona N."/>
            <person name="Viswanathan L.D."/>
            <person name="Tay A."/>
            <person name="Venter J.C."/>
            <person name="Strausberg R.L."/>
            <person name="Brenner S."/>
        </authorList>
    </citation>
    <scope>NUCLEOTIDE SEQUENCE [LARGE SCALE GENOMIC DNA]</scope>
</reference>
<dbReference type="InParanoid" id="A0A4W3HYD7"/>
<reference evidence="9" key="4">
    <citation type="submission" date="2025-08" db="UniProtKB">
        <authorList>
            <consortium name="Ensembl"/>
        </authorList>
    </citation>
    <scope>IDENTIFICATION</scope>
</reference>
<keyword evidence="4" id="KW-0653">Protein transport</keyword>
<reference evidence="10" key="3">
    <citation type="journal article" date="2014" name="Nature">
        <title>Elephant shark genome provides unique insights into gnathostome evolution.</title>
        <authorList>
            <consortium name="International Elephant Shark Genome Sequencing Consortium"/>
            <person name="Venkatesh B."/>
            <person name="Lee A.P."/>
            <person name="Ravi V."/>
            <person name="Maurya A.K."/>
            <person name="Lian M.M."/>
            <person name="Swann J.B."/>
            <person name="Ohta Y."/>
            <person name="Flajnik M.F."/>
            <person name="Sutoh Y."/>
            <person name="Kasahara M."/>
            <person name="Hoon S."/>
            <person name="Gangu V."/>
            <person name="Roy S.W."/>
            <person name="Irimia M."/>
            <person name="Korzh V."/>
            <person name="Kondrychyn I."/>
            <person name="Lim Z.W."/>
            <person name="Tay B.H."/>
            <person name="Tohari S."/>
            <person name="Kong K.W."/>
            <person name="Ho S."/>
            <person name="Lorente-Galdos B."/>
            <person name="Quilez J."/>
            <person name="Marques-Bonet T."/>
            <person name="Raney B.J."/>
            <person name="Ingham P.W."/>
            <person name="Tay A."/>
            <person name="Hillier L.W."/>
            <person name="Minx P."/>
            <person name="Boehm T."/>
            <person name="Wilson R.K."/>
            <person name="Brenner S."/>
            <person name="Warren W.C."/>
        </authorList>
    </citation>
    <scope>NUCLEOTIDE SEQUENCE [LARGE SCALE GENOMIC DNA]</scope>
</reference>
<evidence type="ECO:0000256" key="6">
    <source>
        <dbReference type="ARBA" id="ARBA00023176"/>
    </source>
</evidence>
<dbReference type="PANTHER" id="PTHR10529">
    <property type="entry name" value="AP COMPLEX SUBUNIT MU"/>
    <property type="match status" value="1"/>
</dbReference>
<evidence type="ECO:0000256" key="7">
    <source>
        <dbReference type="SAM" id="MobiDB-lite"/>
    </source>
</evidence>
<dbReference type="Gene3D" id="3.30.450.60">
    <property type="match status" value="1"/>
</dbReference>
<evidence type="ECO:0000256" key="2">
    <source>
        <dbReference type="ARBA" id="ARBA00005324"/>
    </source>
</evidence>
<comment type="subcellular location">
    <subcellularLocation>
        <location evidence="1">Membrane</location>
        <location evidence="1">Coated pit</location>
        <topology evidence="1">Peripheral membrane protein</topology>
        <orientation evidence="1">Cytoplasmic side</orientation>
    </subcellularLocation>
</comment>
<evidence type="ECO:0000256" key="3">
    <source>
        <dbReference type="ARBA" id="ARBA00022448"/>
    </source>
</evidence>
<dbReference type="GO" id="GO:0030131">
    <property type="term" value="C:clathrin adaptor complex"/>
    <property type="evidence" value="ECO:0007669"/>
    <property type="project" value="InterPro"/>
</dbReference>
<dbReference type="AlphaFoldDB" id="A0A4W3HYD7"/>
<evidence type="ECO:0000256" key="4">
    <source>
        <dbReference type="ARBA" id="ARBA00022927"/>
    </source>
</evidence>
<protein>
    <recommendedName>
        <fullName evidence="8">MHD domain-containing protein</fullName>
    </recommendedName>
</protein>
<evidence type="ECO:0000313" key="10">
    <source>
        <dbReference type="Proteomes" id="UP000314986"/>
    </source>
</evidence>
<dbReference type="Proteomes" id="UP000314986">
    <property type="component" value="Unassembled WGS sequence"/>
</dbReference>
<reference evidence="10" key="1">
    <citation type="journal article" date="2006" name="Science">
        <title>Ancient noncoding elements conserved in the human genome.</title>
        <authorList>
            <person name="Venkatesh B."/>
            <person name="Kirkness E.F."/>
            <person name="Loh Y.H."/>
            <person name="Halpern A.L."/>
            <person name="Lee A.P."/>
            <person name="Johnson J."/>
            <person name="Dandona N."/>
            <person name="Viswanathan L.D."/>
            <person name="Tay A."/>
            <person name="Venter J.C."/>
            <person name="Strausberg R.L."/>
            <person name="Brenner S."/>
        </authorList>
    </citation>
    <scope>NUCLEOTIDE SEQUENCE [LARGE SCALE GENOMIC DNA]</scope>
</reference>
<dbReference type="FunFam" id="3.30.450.60:FF:000002">
    <property type="entry name" value="AP-2 complex subunit mu, putative"/>
    <property type="match status" value="1"/>
</dbReference>